<dbReference type="EMBL" id="CDSF01000001">
    <property type="protein sequence ID" value="CEO94435.1"/>
    <property type="molecule type" value="Genomic_DNA"/>
</dbReference>
<organism evidence="2 3">
    <name type="scientific">Plasmodiophora brassicae</name>
    <name type="common">Clubroot disease agent</name>
    <dbReference type="NCBI Taxonomy" id="37360"/>
    <lineage>
        <taxon>Eukaryota</taxon>
        <taxon>Sar</taxon>
        <taxon>Rhizaria</taxon>
        <taxon>Endomyxa</taxon>
        <taxon>Phytomyxea</taxon>
        <taxon>Plasmodiophorida</taxon>
        <taxon>Plasmodiophoridae</taxon>
        <taxon>Plasmodiophora</taxon>
    </lineage>
</organism>
<name>A0A0G4IH54_PLABS</name>
<proteinExistence type="predicted"/>
<dbReference type="AlphaFoldDB" id="A0A0G4IH54"/>
<sequence>MRTSVPGTTSAAGRSTMQTSTCPDMNVNVQTGSARRAPILQGLVVEDHEVRVRRHSVMQVARDVEFVDLDRALELFRRRRQHGRTRVRQALLWHTVQQPARRLVRPRTDSARHVMIVSMRYRCRNSSFFRSGVTFFAACTLSAQISSPTSGLRLLSIPSSRSTFCDSDWHFMITMLSGVTTFTMWSPISRSA</sequence>
<protein>
    <submittedName>
        <fullName evidence="2">Uncharacterized protein</fullName>
    </submittedName>
</protein>
<evidence type="ECO:0000313" key="2">
    <source>
        <dbReference type="EMBL" id="CEO94435.1"/>
    </source>
</evidence>
<keyword evidence="3" id="KW-1185">Reference proteome</keyword>
<evidence type="ECO:0000313" key="3">
    <source>
        <dbReference type="Proteomes" id="UP000039324"/>
    </source>
</evidence>
<accession>A0A0G4IH54</accession>
<dbReference type="Proteomes" id="UP000039324">
    <property type="component" value="Unassembled WGS sequence"/>
</dbReference>
<gene>
    <name evidence="2" type="ORF">PBRA_000221</name>
</gene>
<reference evidence="2 3" key="1">
    <citation type="submission" date="2015-02" db="EMBL/GenBank/DDBJ databases">
        <authorList>
            <person name="Chooi Y.-H."/>
        </authorList>
    </citation>
    <scope>NUCLEOTIDE SEQUENCE [LARGE SCALE GENOMIC DNA]</scope>
    <source>
        <strain evidence="2">E3</strain>
    </source>
</reference>
<feature type="region of interest" description="Disordered" evidence="1">
    <location>
        <begin position="1"/>
        <end position="24"/>
    </location>
</feature>
<evidence type="ECO:0000256" key="1">
    <source>
        <dbReference type="SAM" id="MobiDB-lite"/>
    </source>
</evidence>